<dbReference type="SUPFAM" id="SSF53738">
    <property type="entry name" value="Phosphoglucomutase, first 3 domains"/>
    <property type="match status" value="3"/>
</dbReference>
<evidence type="ECO:0000259" key="9">
    <source>
        <dbReference type="Pfam" id="PF02879"/>
    </source>
</evidence>
<sequence length="598" mass="67327">MAQQLETKIQEWLKWDRNEKTSSEIKKLAQEKNYDELSKILLDRLSFGTAGLRGRMGPGYAAMNDLVIIQTGQGLLKYLEHCDKDLLHRNGIVIGYDGRHNSRRWAELTAAIFLHAGHPVRLFSKIVPTPFVPFAVSKYKSAIGVMVTASHNPKEDNGYKVYGPNGSQIISPVDKDIQRNILESLVPLDSSWDTTVLKSGLLTDPLSETLRDYLNVINDTILPQHRELNKKAEVLFTYTAMHGVGYNYIRQVFDLIGVTMVPVEEQKDPHPDFPTVKFPNPEEGKSSLDLSFRTANENGSRVIIANDPDADRMAAAEKNAKTGEWKVFTGNELGALLGWWCLFCFKTKYPREDLQNTYMLSSTVSSMILRSMSRKEGFNFIETLTGFKWMGNKSYELLKQGKKVIFAFEEAIGFCCGTAVLDKDGVSAAFQLATLTSYLAMQNKSLTDKLEEIYAEYGYHVSLNSYFICHDGEKIKRIFDRMRNLNGKAYPSAILNNKYQITTIRDLTTGYDNGQPDNKAILPVSTSSQMITFNFSNGLVCTLRTSGTEPKVKYYTEMCAEPGNTNREGVVATLKEMVDAIVEEFLQPVQNELIPKSD</sequence>
<dbReference type="CDD" id="cd05799">
    <property type="entry name" value="PGM2"/>
    <property type="match status" value="1"/>
</dbReference>
<evidence type="ECO:0000313" key="11">
    <source>
        <dbReference type="EMBL" id="EFA10132.1"/>
    </source>
</evidence>
<keyword evidence="3" id="KW-0597">Phosphoprotein</keyword>
<dbReference type="InterPro" id="IPR016055">
    <property type="entry name" value="A-D-PHexomutase_a/b/a-I/II/III"/>
</dbReference>
<accession>D6X0R3</accession>
<feature type="domain" description="Alpha-D-phosphohexomutase alpha/beta/alpha" evidence="9">
    <location>
        <begin position="213"/>
        <end position="318"/>
    </location>
</feature>
<dbReference type="InterPro" id="IPR016066">
    <property type="entry name" value="A-D-PHexomutase_CS"/>
</dbReference>
<evidence type="ECO:0000256" key="7">
    <source>
        <dbReference type="RuleBase" id="RU004326"/>
    </source>
</evidence>
<evidence type="ECO:0000256" key="1">
    <source>
        <dbReference type="ARBA" id="ARBA00001946"/>
    </source>
</evidence>
<dbReference type="Gene3D" id="3.40.120.10">
    <property type="entry name" value="Alpha-D-Glucose-1,6-Bisphosphate, subunit A, domain 3"/>
    <property type="match status" value="3"/>
</dbReference>
<keyword evidence="5 7" id="KW-0460">Magnesium</keyword>
<dbReference type="eggNOG" id="KOG1220">
    <property type="taxonomic scope" value="Eukaryota"/>
</dbReference>
<reference evidence="11 12" key="1">
    <citation type="journal article" date="2008" name="Nature">
        <title>The genome of the model beetle and pest Tribolium castaneum.</title>
        <authorList>
            <consortium name="Tribolium Genome Sequencing Consortium"/>
            <person name="Richards S."/>
            <person name="Gibbs R.A."/>
            <person name="Weinstock G.M."/>
            <person name="Brown S.J."/>
            <person name="Denell R."/>
            <person name="Beeman R.W."/>
            <person name="Gibbs R."/>
            <person name="Beeman R.W."/>
            <person name="Brown S.J."/>
            <person name="Bucher G."/>
            <person name="Friedrich M."/>
            <person name="Grimmelikhuijzen C.J."/>
            <person name="Klingler M."/>
            <person name="Lorenzen M."/>
            <person name="Richards S."/>
            <person name="Roth S."/>
            <person name="Schroder R."/>
            <person name="Tautz D."/>
            <person name="Zdobnov E.M."/>
            <person name="Muzny D."/>
            <person name="Gibbs R.A."/>
            <person name="Weinstock G.M."/>
            <person name="Attaway T."/>
            <person name="Bell S."/>
            <person name="Buhay C.J."/>
            <person name="Chandrabose M.N."/>
            <person name="Chavez D."/>
            <person name="Clerk-Blankenburg K.P."/>
            <person name="Cree A."/>
            <person name="Dao M."/>
            <person name="Davis C."/>
            <person name="Chacko J."/>
            <person name="Dinh H."/>
            <person name="Dugan-Rocha S."/>
            <person name="Fowler G."/>
            <person name="Garner T.T."/>
            <person name="Garnes J."/>
            <person name="Gnirke A."/>
            <person name="Hawes A."/>
            <person name="Hernandez J."/>
            <person name="Hines S."/>
            <person name="Holder M."/>
            <person name="Hume J."/>
            <person name="Jhangiani S.N."/>
            <person name="Joshi V."/>
            <person name="Khan Z.M."/>
            <person name="Jackson L."/>
            <person name="Kovar C."/>
            <person name="Kowis A."/>
            <person name="Lee S."/>
            <person name="Lewis L.R."/>
            <person name="Margolis J."/>
            <person name="Morgan M."/>
            <person name="Nazareth L.V."/>
            <person name="Nguyen N."/>
            <person name="Okwuonu G."/>
            <person name="Parker D."/>
            <person name="Richards S."/>
            <person name="Ruiz S.J."/>
            <person name="Santibanez J."/>
            <person name="Savard J."/>
            <person name="Scherer S.E."/>
            <person name="Schneider B."/>
            <person name="Sodergren E."/>
            <person name="Tautz D."/>
            <person name="Vattahil S."/>
            <person name="Villasana D."/>
            <person name="White C.S."/>
            <person name="Wright R."/>
            <person name="Park Y."/>
            <person name="Beeman R.W."/>
            <person name="Lord J."/>
            <person name="Oppert B."/>
            <person name="Lorenzen M."/>
            <person name="Brown S."/>
            <person name="Wang L."/>
            <person name="Savard J."/>
            <person name="Tautz D."/>
            <person name="Richards S."/>
            <person name="Weinstock G."/>
            <person name="Gibbs R.A."/>
            <person name="Liu Y."/>
            <person name="Worley K."/>
            <person name="Weinstock G."/>
            <person name="Elsik C.G."/>
            <person name="Reese J.T."/>
            <person name="Elhaik E."/>
            <person name="Landan G."/>
            <person name="Graur D."/>
            <person name="Arensburger P."/>
            <person name="Atkinson P."/>
            <person name="Beeman R.W."/>
            <person name="Beidler J."/>
            <person name="Brown S.J."/>
            <person name="Demuth J.P."/>
            <person name="Drury D.W."/>
            <person name="Du Y.Z."/>
            <person name="Fujiwara H."/>
            <person name="Lorenzen M."/>
            <person name="Maselli V."/>
            <person name="Osanai M."/>
            <person name="Park Y."/>
            <person name="Robertson H.M."/>
            <person name="Tu Z."/>
            <person name="Wang J.J."/>
            <person name="Wang S."/>
            <person name="Richards S."/>
            <person name="Song H."/>
            <person name="Zhang L."/>
            <person name="Sodergren E."/>
            <person name="Werner D."/>
            <person name="Stanke M."/>
            <person name="Morgenstern B."/>
            <person name="Solovyev V."/>
            <person name="Kosarev P."/>
            <person name="Brown G."/>
            <person name="Chen H.C."/>
            <person name="Ermolaeva O."/>
            <person name="Hlavina W."/>
            <person name="Kapustin Y."/>
            <person name="Kiryutin B."/>
            <person name="Kitts P."/>
            <person name="Maglott D."/>
            <person name="Pruitt K."/>
            <person name="Sapojnikov V."/>
            <person name="Souvorov A."/>
            <person name="Mackey A.J."/>
            <person name="Waterhouse R.M."/>
            <person name="Wyder S."/>
            <person name="Zdobnov E.M."/>
            <person name="Zdobnov E.M."/>
            <person name="Wyder S."/>
            <person name="Kriventseva E.V."/>
            <person name="Kadowaki T."/>
            <person name="Bork P."/>
            <person name="Aranda M."/>
            <person name="Bao R."/>
            <person name="Beermann A."/>
            <person name="Berns N."/>
            <person name="Bolognesi R."/>
            <person name="Bonneton F."/>
            <person name="Bopp D."/>
            <person name="Brown S.J."/>
            <person name="Bucher G."/>
            <person name="Butts T."/>
            <person name="Chaumot A."/>
            <person name="Denell R.E."/>
            <person name="Ferrier D.E."/>
            <person name="Friedrich M."/>
            <person name="Gordon C.M."/>
            <person name="Jindra M."/>
            <person name="Klingler M."/>
            <person name="Lan Q."/>
            <person name="Lattorff H.M."/>
            <person name="Laudet V."/>
            <person name="von Levetsow C."/>
            <person name="Liu Z."/>
            <person name="Lutz R."/>
            <person name="Lynch J.A."/>
            <person name="da Fonseca R.N."/>
            <person name="Posnien N."/>
            <person name="Reuter R."/>
            <person name="Roth S."/>
            <person name="Savard J."/>
            <person name="Schinko J.B."/>
            <person name="Schmitt C."/>
            <person name="Schoppmeier M."/>
            <person name="Schroder R."/>
            <person name="Shippy T.D."/>
            <person name="Simonnet F."/>
            <person name="Marques-Souza H."/>
            <person name="Tautz D."/>
            <person name="Tomoyasu Y."/>
            <person name="Trauner J."/>
            <person name="Van der Zee M."/>
            <person name="Vervoort M."/>
            <person name="Wittkopp N."/>
            <person name="Wimmer E.A."/>
            <person name="Yang X."/>
            <person name="Jones A.K."/>
            <person name="Sattelle D.B."/>
            <person name="Ebert P.R."/>
            <person name="Nelson D."/>
            <person name="Scott J.G."/>
            <person name="Beeman R.W."/>
            <person name="Muthukrishnan S."/>
            <person name="Kramer K.J."/>
            <person name="Arakane Y."/>
            <person name="Beeman R.W."/>
            <person name="Zhu Q."/>
            <person name="Hogenkamp D."/>
            <person name="Dixit R."/>
            <person name="Oppert B."/>
            <person name="Jiang H."/>
            <person name="Zou Z."/>
            <person name="Marshall J."/>
            <person name="Elpidina E."/>
            <person name="Vinokurov K."/>
            <person name="Oppert C."/>
            <person name="Zou Z."/>
            <person name="Evans J."/>
            <person name="Lu Z."/>
            <person name="Zhao P."/>
            <person name="Sumathipala N."/>
            <person name="Altincicek B."/>
            <person name="Vilcinskas A."/>
            <person name="Williams M."/>
            <person name="Hultmark D."/>
            <person name="Hetru C."/>
            <person name="Jiang H."/>
            <person name="Grimmelikhuijzen C.J."/>
            <person name="Hauser F."/>
            <person name="Cazzamali G."/>
            <person name="Williamson M."/>
            <person name="Park Y."/>
            <person name="Li B."/>
            <person name="Tanaka Y."/>
            <person name="Predel R."/>
            <person name="Neupert S."/>
            <person name="Schachtner J."/>
            <person name="Verleyen P."/>
            <person name="Raible F."/>
            <person name="Bork P."/>
            <person name="Friedrich M."/>
            <person name="Walden K.K."/>
            <person name="Robertson H.M."/>
            <person name="Angeli S."/>
            <person name="Foret S."/>
            <person name="Bucher G."/>
            <person name="Schuetz S."/>
            <person name="Maleszka R."/>
            <person name="Wimmer E.A."/>
            <person name="Beeman R.W."/>
            <person name="Lorenzen M."/>
            <person name="Tomoyasu Y."/>
            <person name="Miller S.C."/>
            <person name="Grossmann D."/>
            <person name="Bucher G."/>
        </authorList>
    </citation>
    <scope>NUCLEOTIDE SEQUENCE [LARGE SCALE GENOMIC DNA]</scope>
    <source>
        <strain evidence="11 12">Georgia GA2</strain>
    </source>
</reference>
<keyword evidence="6" id="KW-0413">Isomerase</keyword>
<dbReference type="InterPro" id="IPR005846">
    <property type="entry name" value="A-D-PHexomutase_a/b/a-III"/>
</dbReference>
<evidence type="ECO:0000313" key="12">
    <source>
        <dbReference type="Proteomes" id="UP000007266"/>
    </source>
</evidence>
<evidence type="ECO:0000259" key="8">
    <source>
        <dbReference type="Pfam" id="PF02878"/>
    </source>
</evidence>
<dbReference type="PhylomeDB" id="D6X0R3"/>
<evidence type="ECO:0000256" key="6">
    <source>
        <dbReference type="ARBA" id="ARBA00023235"/>
    </source>
</evidence>
<name>D6X0R3_TRICA</name>
<dbReference type="STRING" id="7070.D6X0R3"/>
<dbReference type="PROSITE" id="PS00710">
    <property type="entry name" value="PGM_PMM"/>
    <property type="match status" value="1"/>
</dbReference>
<dbReference type="InterPro" id="IPR005844">
    <property type="entry name" value="A-D-PHexomutase_a/b/a-I"/>
</dbReference>
<dbReference type="PANTHER" id="PTHR45745:SF1">
    <property type="entry name" value="PHOSPHOGLUCOMUTASE 2B-RELATED"/>
    <property type="match status" value="1"/>
</dbReference>
<dbReference type="GO" id="GO:0000287">
    <property type="term" value="F:magnesium ion binding"/>
    <property type="evidence" value="ECO:0007669"/>
    <property type="project" value="InterPro"/>
</dbReference>
<dbReference type="OMA" id="HGTSNKP"/>
<feature type="domain" description="Alpha-D-phosphohexomutase alpha/beta/alpha" evidence="10">
    <location>
        <begin position="354"/>
        <end position="457"/>
    </location>
</feature>
<feature type="domain" description="Alpha-D-phosphohexomutase alpha/beta/alpha" evidence="8">
    <location>
        <begin position="45"/>
        <end position="182"/>
    </location>
</feature>
<dbReference type="GO" id="GO:0006166">
    <property type="term" value="P:purine ribonucleoside salvage"/>
    <property type="evidence" value="ECO:0000318"/>
    <property type="project" value="GO_Central"/>
</dbReference>
<dbReference type="InterPro" id="IPR036900">
    <property type="entry name" value="A-D-PHexomutase_C_sf"/>
</dbReference>
<dbReference type="Proteomes" id="UP000007266">
    <property type="component" value="Linkage group 9"/>
</dbReference>
<dbReference type="SUPFAM" id="SSF55957">
    <property type="entry name" value="Phosphoglucomutase, C-terminal domain"/>
    <property type="match status" value="1"/>
</dbReference>
<evidence type="ECO:0000259" key="10">
    <source>
        <dbReference type="Pfam" id="PF02880"/>
    </source>
</evidence>
<comment type="similarity">
    <text evidence="2 7">Belongs to the phosphohexose mutase family.</text>
</comment>
<comment type="cofactor">
    <cofactor evidence="1">
        <name>Mg(2+)</name>
        <dbReference type="ChEBI" id="CHEBI:18420"/>
    </cofactor>
</comment>
<keyword evidence="4 7" id="KW-0479">Metal-binding</keyword>
<dbReference type="Pfam" id="PF02878">
    <property type="entry name" value="PGM_PMM_I"/>
    <property type="match status" value="1"/>
</dbReference>
<gene>
    <name evidence="11" type="primary">AUGUSTUS-3.0.2_12312</name>
    <name evidence="11" type="ORF">TcasGA2_TC012312</name>
</gene>
<dbReference type="HOGENOM" id="CLU_016950_0_1_1"/>
<dbReference type="EMBL" id="KQ971371">
    <property type="protein sequence ID" value="EFA10132.1"/>
    <property type="molecule type" value="Genomic_DNA"/>
</dbReference>
<keyword evidence="12" id="KW-1185">Reference proteome</keyword>
<evidence type="ECO:0000256" key="2">
    <source>
        <dbReference type="ARBA" id="ARBA00010231"/>
    </source>
</evidence>
<dbReference type="OrthoDB" id="8300170at2759"/>
<dbReference type="FunFam" id="3.40.120.10:FF:000017">
    <property type="entry name" value="glucose 1,6-bisphosphate synthase"/>
    <property type="match status" value="1"/>
</dbReference>
<dbReference type="Pfam" id="PF02879">
    <property type="entry name" value="PGM_PMM_II"/>
    <property type="match status" value="1"/>
</dbReference>
<dbReference type="KEGG" id="tca:662835"/>
<dbReference type="GO" id="GO:0008973">
    <property type="term" value="F:phosphopentomutase activity"/>
    <property type="evidence" value="ECO:0000318"/>
    <property type="project" value="GO_Central"/>
</dbReference>
<organism evidence="11 12">
    <name type="scientific">Tribolium castaneum</name>
    <name type="common">Red flour beetle</name>
    <dbReference type="NCBI Taxonomy" id="7070"/>
    <lineage>
        <taxon>Eukaryota</taxon>
        <taxon>Metazoa</taxon>
        <taxon>Ecdysozoa</taxon>
        <taxon>Arthropoda</taxon>
        <taxon>Hexapoda</taxon>
        <taxon>Insecta</taxon>
        <taxon>Pterygota</taxon>
        <taxon>Neoptera</taxon>
        <taxon>Endopterygota</taxon>
        <taxon>Coleoptera</taxon>
        <taxon>Polyphaga</taxon>
        <taxon>Cucujiformia</taxon>
        <taxon>Tenebrionidae</taxon>
        <taxon>Tenebrionidae incertae sedis</taxon>
        <taxon>Tribolium</taxon>
    </lineage>
</organism>
<evidence type="ECO:0000256" key="4">
    <source>
        <dbReference type="ARBA" id="ARBA00022723"/>
    </source>
</evidence>
<dbReference type="InterPro" id="IPR005845">
    <property type="entry name" value="A-D-PHexomutase_a/b/a-II"/>
</dbReference>
<evidence type="ECO:0000256" key="3">
    <source>
        <dbReference type="ARBA" id="ARBA00022553"/>
    </source>
</evidence>
<evidence type="ECO:0000256" key="5">
    <source>
        <dbReference type="ARBA" id="ARBA00022842"/>
    </source>
</evidence>
<proteinExistence type="inferred from homology"/>
<dbReference type="Pfam" id="PF02880">
    <property type="entry name" value="PGM_PMM_III"/>
    <property type="match status" value="1"/>
</dbReference>
<reference evidence="11 12" key="2">
    <citation type="journal article" date="2010" name="Nucleic Acids Res.">
        <title>BeetleBase in 2010: revisions to provide comprehensive genomic information for Tribolium castaneum.</title>
        <authorList>
            <person name="Kim H.S."/>
            <person name="Murphy T."/>
            <person name="Xia J."/>
            <person name="Caragea D."/>
            <person name="Park Y."/>
            <person name="Beeman R.W."/>
            <person name="Lorenzen M.D."/>
            <person name="Butcher S."/>
            <person name="Manak J.R."/>
            <person name="Brown S.J."/>
        </authorList>
    </citation>
    <scope>GENOME REANNOTATION</scope>
    <source>
        <strain evidence="11 12">Georgia GA2</strain>
    </source>
</reference>
<protein>
    <submittedName>
        <fullName evidence="11">Phosphoglucomutase-2-like Protein</fullName>
    </submittedName>
</protein>
<dbReference type="AlphaFoldDB" id="D6X0R3"/>
<dbReference type="InParanoid" id="D6X0R3"/>
<dbReference type="GO" id="GO:0005975">
    <property type="term" value="P:carbohydrate metabolic process"/>
    <property type="evidence" value="ECO:0007669"/>
    <property type="project" value="InterPro"/>
</dbReference>
<dbReference type="PANTHER" id="PTHR45745">
    <property type="entry name" value="PHOSPHOMANNOMUTASE 45A"/>
    <property type="match status" value="1"/>
</dbReference>
<dbReference type="FunCoup" id="D6X0R3">
    <property type="interactions" value="466"/>
</dbReference>